<dbReference type="Gene3D" id="2.30.30.40">
    <property type="entry name" value="SH3 Domains"/>
    <property type="match status" value="1"/>
</dbReference>
<evidence type="ECO:0000256" key="1">
    <source>
        <dbReference type="SAM" id="SignalP"/>
    </source>
</evidence>
<dbReference type="Proteomes" id="UP000569914">
    <property type="component" value="Unassembled WGS sequence"/>
</dbReference>
<feature type="signal peptide" evidence="1">
    <location>
        <begin position="1"/>
        <end position="27"/>
    </location>
</feature>
<comment type="caution">
    <text evidence="2">The sequence shown here is derived from an EMBL/GenBank/DDBJ whole genome shotgun (WGS) entry which is preliminary data.</text>
</comment>
<evidence type="ECO:0008006" key="4">
    <source>
        <dbReference type="Google" id="ProtNLM"/>
    </source>
</evidence>
<evidence type="ECO:0000313" key="2">
    <source>
        <dbReference type="EMBL" id="NYE75091.1"/>
    </source>
</evidence>
<dbReference type="RefSeq" id="WP_179757654.1">
    <property type="nucleotide sequence ID" value="NZ_JACCBU010000001.1"/>
</dbReference>
<gene>
    <name evidence="2" type="ORF">BKA15_006420</name>
</gene>
<reference evidence="2 3" key="1">
    <citation type="submission" date="2020-07" db="EMBL/GenBank/DDBJ databases">
        <title>Sequencing the genomes of 1000 actinobacteria strains.</title>
        <authorList>
            <person name="Klenk H.-P."/>
        </authorList>
    </citation>
    <scope>NUCLEOTIDE SEQUENCE [LARGE SCALE GENOMIC DNA]</scope>
    <source>
        <strain evidence="2 3">DSM 22083</strain>
    </source>
</reference>
<name>A0A7Y9LGE4_9ACTN</name>
<dbReference type="EMBL" id="JACCBU010000001">
    <property type="protein sequence ID" value="NYE75091.1"/>
    <property type="molecule type" value="Genomic_DNA"/>
</dbReference>
<protein>
    <recommendedName>
        <fullName evidence="4">SH3 domain-containing protein</fullName>
    </recommendedName>
</protein>
<dbReference type="AlphaFoldDB" id="A0A7Y9LGE4"/>
<proteinExistence type="predicted"/>
<organism evidence="2 3">
    <name type="scientific">Microlunatus parietis</name>
    <dbReference type="NCBI Taxonomy" id="682979"/>
    <lineage>
        <taxon>Bacteria</taxon>
        <taxon>Bacillati</taxon>
        <taxon>Actinomycetota</taxon>
        <taxon>Actinomycetes</taxon>
        <taxon>Propionibacteriales</taxon>
        <taxon>Propionibacteriaceae</taxon>
        <taxon>Microlunatus</taxon>
    </lineage>
</organism>
<keyword evidence="3" id="KW-1185">Reference proteome</keyword>
<evidence type="ECO:0000313" key="3">
    <source>
        <dbReference type="Proteomes" id="UP000569914"/>
    </source>
</evidence>
<keyword evidence="1" id="KW-0732">Signal</keyword>
<accession>A0A7Y9LGE4</accession>
<sequence length="186" mass="19659">MRMVTRIVGAVIAGAGLMAALALSATAAPRFVTGTVDANGGLNGRIAPSTHTAKNYLFRDGSKISIDCRTKGTIVGGNAEWYLVAAEGDANWVSARYVDLTGPAPRWCGDSGETISVKITKDVWSRQGPSTLDKKRRLQHAGGGQEVLCYVYTAAGGSKRWVVTLEDGWVPASAVKTSKEIPFCQG</sequence>
<feature type="chain" id="PRO_5031401298" description="SH3 domain-containing protein" evidence="1">
    <location>
        <begin position="28"/>
        <end position="186"/>
    </location>
</feature>